<gene>
    <name evidence="1" type="ORF">METZ01_LOCUS111964</name>
</gene>
<accession>A0A381X371</accession>
<feature type="non-terminal residue" evidence="1">
    <location>
        <position position="1"/>
    </location>
</feature>
<organism evidence="1">
    <name type="scientific">marine metagenome</name>
    <dbReference type="NCBI Taxonomy" id="408172"/>
    <lineage>
        <taxon>unclassified sequences</taxon>
        <taxon>metagenomes</taxon>
        <taxon>ecological metagenomes</taxon>
    </lineage>
</organism>
<dbReference type="EMBL" id="UINC01013729">
    <property type="protein sequence ID" value="SVA59110.1"/>
    <property type="molecule type" value="Genomic_DNA"/>
</dbReference>
<dbReference type="AlphaFoldDB" id="A0A381X371"/>
<protein>
    <submittedName>
        <fullName evidence="1">Uncharacterized protein</fullName>
    </submittedName>
</protein>
<name>A0A381X371_9ZZZZ</name>
<proteinExistence type="predicted"/>
<sequence length="67" mass="8027">VVVVVPDDELLDESSFLEQEMMVVAEKQEIRNFYKIFLFFSSIPKVKNYNAKVNNNNMNWLILQEEW</sequence>
<reference evidence="1" key="1">
    <citation type="submission" date="2018-05" db="EMBL/GenBank/DDBJ databases">
        <authorList>
            <person name="Lanie J.A."/>
            <person name="Ng W.-L."/>
            <person name="Kazmierczak K.M."/>
            <person name="Andrzejewski T.M."/>
            <person name="Davidsen T.M."/>
            <person name="Wayne K.J."/>
            <person name="Tettelin H."/>
            <person name="Glass J.I."/>
            <person name="Rusch D."/>
            <person name="Podicherti R."/>
            <person name="Tsui H.-C.T."/>
            <person name="Winkler M.E."/>
        </authorList>
    </citation>
    <scope>NUCLEOTIDE SEQUENCE</scope>
</reference>
<evidence type="ECO:0000313" key="1">
    <source>
        <dbReference type="EMBL" id="SVA59110.1"/>
    </source>
</evidence>